<dbReference type="Pfam" id="PF00672">
    <property type="entry name" value="HAMP"/>
    <property type="match status" value="1"/>
</dbReference>
<dbReference type="Gene3D" id="1.10.287.130">
    <property type="match status" value="1"/>
</dbReference>
<organism evidence="17 18">
    <name type="scientific">Paenibacillus turicensis</name>
    <dbReference type="NCBI Taxonomy" id="160487"/>
    <lineage>
        <taxon>Bacteria</taxon>
        <taxon>Bacillati</taxon>
        <taxon>Bacillota</taxon>
        <taxon>Bacilli</taxon>
        <taxon>Bacillales</taxon>
        <taxon>Paenibacillaceae</taxon>
        <taxon>Paenibacillus</taxon>
    </lineage>
</organism>
<evidence type="ECO:0000313" key="17">
    <source>
        <dbReference type="EMBL" id="MBP1907302.1"/>
    </source>
</evidence>
<dbReference type="InterPro" id="IPR050398">
    <property type="entry name" value="HssS/ArlS-like"/>
</dbReference>
<comment type="caution">
    <text evidence="17">The sequence shown here is derived from an EMBL/GenBank/DDBJ whole genome shotgun (WGS) entry which is preliminary data.</text>
</comment>
<dbReference type="InterPro" id="IPR036097">
    <property type="entry name" value="HisK_dim/P_sf"/>
</dbReference>
<dbReference type="Pfam" id="PF00512">
    <property type="entry name" value="HisKA"/>
    <property type="match status" value="1"/>
</dbReference>
<evidence type="ECO:0000259" key="16">
    <source>
        <dbReference type="PROSITE" id="PS50885"/>
    </source>
</evidence>
<evidence type="ECO:0000256" key="8">
    <source>
        <dbReference type="ARBA" id="ARBA00022741"/>
    </source>
</evidence>
<evidence type="ECO:0000256" key="14">
    <source>
        <dbReference type="SAM" id="Phobius"/>
    </source>
</evidence>
<keyword evidence="7 14" id="KW-0812">Transmembrane</keyword>
<feature type="domain" description="Histidine kinase" evidence="15">
    <location>
        <begin position="124"/>
        <end position="339"/>
    </location>
</feature>
<dbReference type="SUPFAM" id="SSF158472">
    <property type="entry name" value="HAMP domain-like"/>
    <property type="match status" value="1"/>
</dbReference>
<dbReference type="Gene3D" id="3.30.565.10">
    <property type="entry name" value="Histidine kinase-like ATPase, C-terminal domain"/>
    <property type="match status" value="1"/>
</dbReference>
<dbReference type="InterPro" id="IPR003660">
    <property type="entry name" value="HAMP_dom"/>
</dbReference>
<dbReference type="PANTHER" id="PTHR45528">
    <property type="entry name" value="SENSOR HISTIDINE KINASE CPXA"/>
    <property type="match status" value="1"/>
</dbReference>
<dbReference type="SUPFAM" id="SSF55874">
    <property type="entry name" value="ATPase domain of HSP90 chaperone/DNA topoisomerase II/histidine kinase"/>
    <property type="match status" value="1"/>
</dbReference>
<dbReference type="InterPro" id="IPR036890">
    <property type="entry name" value="HATPase_C_sf"/>
</dbReference>
<evidence type="ECO:0000256" key="7">
    <source>
        <dbReference type="ARBA" id="ARBA00022692"/>
    </source>
</evidence>
<comment type="catalytic activity">
    <reaction evidence="1">
        <text>ATP + protein L-histidine = ADP + protein N-phospho-L-histidine.</text>
        <dbReference type="EC" id="2.7.13.3"/>
    </reaction>
</comment>
<dbReference type="EC" id="2.7.13.3" evidence="3"/>
<dbReference type="GO" id="GO:0016301">
    <property type="term" value="F:kinase activity"/>
    <property type="evidence" value="ECO:0007669"/>
    <property type="project" value="UniProtKB-KW"/>
</dbReference>
<feature type="transmembrane region" description="Helical" evidence="14">
    <location>
        <begin position="9"/>
        <end position="28"/>
    </location>
</feature>
<evidence type="ECO:0000256" key="12">
    <source>
        <dbReference type="ARBA" id="ARBA00023012"/>
    </source>
</evidence>
<dbReference type="CDD" id="cd00075">
    <property type="entry name" value="HATPase"/>
    <property type="match status" value="1"/>
</dbReference>
<feature type="domain" description="HAMP" evidence="16">
    <location>
        <begin position="57"/>
        <end position="109"/>
    </location>
</feature>
<dbReference type="Proteomes" id="UP001519272">
    <property type="component" value="Unassembled WGS sequence"/>
</dbReference>
<dbReference type="InterPro" id="IPR004358">
    <property type="entry name" value="Sig_transdc_His_kin-like_C"/>
</dbReference>
<evidence type="ECO:0000256" key="1">
    <source>
        <dbReference type="ARBA" id="ARBA00000085"/>
    </source>
</evidence>
<evidence type="ECO:0000256" key="9">
    <source>
        <dbReference type="ARBA" id="ARBA00022777"/>
    </source>
</evidence>
<evidence type="ECO:0000256" key="11">
    <source>
        <dbReference type="ARBA" id="ARBA00022989"/>
    </source>
</evidence>
<evidence type="ECO:0000259" key="15">
    <source>
        <dbReference type="PROSITE" id="PS50109"/>
    </source>
</evidence>
<keyword evidence="4" id="KW-1003">Cell membrane</keyword>
<dbReference type="SMART" id="SM00304">
    <property type="entry name" value="HAMP"/>
    <property type="match status" value="1"/>
</dbReference>
<keyword evidence="9 17" id="KW-0418">Kinase</keyword>
<evidence type="ECO:0000256" key="13">
    <source>
        <dbReference type="ARBA" id="ARBA00023136"/>
    </source>
</evidence>
<dbReference type="SUPFAM" id="SSF47384">
    <property type="entry name" value="Homodimeric domain of signal transducing histidine kinase"/>
    <property type="match status" value="1"/>
</dbReference>
<dbReference type="InterPro" id="IPR003661">
    <property type="entry name" value="HisK_dim/P_dom"/>
</dbReference>
<keyword evidence="18" id="KW-1185">Reference proteome</keyword>
<dbReference type="InterPro" id="IPR005467">
    <property type="entry name" value="His_kinase_dom"/>
</dbReference>
<reference evidence="17 18" key="1">
    <citation type="submission" date="2021-03" db="EMBL/GenBank/DDBJ databases">
        <title>Genomic Encyclopedia of Type Strains, Phase IV (KMG-IV): sequencing the most valuable type-strain genomes for metagenomic binning, comparative biology and taxonomic classification.</title>
        <authorList>
            <person name="Goeker M."/>
        </authorList>
    </citation>
    <scope>NUCLEOTIDE SEQUENCE [LARGE SCALE GENOMIC DNA]</scope>
    <source>
        <strain evidence="17 18">DSM 14349</strain>
    </source>
</reference>
<dbReference type="EMBL" id="JAGGKG010000024">
    <property type="protein sequence ID" value="MBP1907302.1"/>
    <property type="molecule type" value="Genomic_DNA"/>
</dbReference>
<dbReference type="Pfam" id="PF02518">
    <property type="entry name" value="HATPase_c"/>
    <property type="match status" value="1"/>
</dbReference>
<dbReference type="PROSITE" id="PS50885">
    <property type="entry name" value="HAMP"/>
    <property type="match status" value="1"/>
</dbReference>
<dbReference type="SMART" id="SM00388">
    <property type="entry name" value="HisKA"/>
    <property type="match status" value="1"/>
</dbReference>
<keyword evidence="12" id="KW-0902">Two-component regulatory system</keyword>
<keyword evidence="10" id="KW-0067">ATP-binding</keyword>
<evidence type="ECO:0000256" key="5">
    <source>
        <dbReference type="ARBA" id="ARBA00022553"/>
    </source>
</evidence>
<sequence>MKKSIINNLLLICSILCILPLILLTLTVSTGFPVWLLVMIVVPSVSLTLYVVFYIKNRIIKPIETLINEAQLISSGDLSHPIVYCKNDEIGSFVSAFDHMRSQLYEQQQQQQLFEIQRKNFISSISHDLKTPIASISAYVEALQDDLAETPEEKQQYLKIIENKLAVLADLSKQLNLSYATPEALNLSLNKFSCYTWTEEMIYSVESECKIRGIHYSLQNLIEENDKTTMLIDVFPLDRAIQNILSNCYRYTKNLFVMSMEIKKHHFILTIKNDGVTIQPNNINKIFDRFYSEEMNTAQGHLGLGLYISKTIINAMKGEIQVAVDGDIITFEIMLPVSPCTSVS</sequence>
<comment type="subcellular location">
    <subcellularLocation>
        <location evidence="2">Cell membrane</location>
        <topology evidence="2">Multi-pass membrane protein</topology>
    </subcellularLocation>
</comment>
<proteinExistence type="predicted"/>
<keyword evidence="11 14" id="KW-1133">Transmembrane helix</keyword>
<evidence type="ECO:0000256" key="10">
    <source>
        <dbReference type="ARBA" id="ARBA00022840"/>
    </source>
</evidence>
<evidence type="ECO:0000256" key="4">
    <source>
        <dbReference type="ARBA" id="ARBA00022475"/>
    </source>
</evidence>
<dbReference type="PROSITE" id="PS50109">
    <property type="entry name" value="HIS_KIN"/>
    <property type="match status" value="1"/>
</dbReference>
<evidence type="ECO:0000256" key="3">
    <source>
        <dbReference type="ARBA" id="ARBA00012438"/>
    </source>
</evidence>
<evidence type="ECO:0000256" key="6">
    <source>
        <dbReference type="ARBA" id="ARBA00022679"/>
    </source>
</evidence>
<dbReference type="InterPro" id="IPR003594">
    <property type="entry name" value="HATPase_dom"/>
</dbReference>
<dbReference type="Gene3D" id="6.10.340.10">
    <property type="match status" value="1"/>
</dbReference>
<dbReference type="CDD" id="cd06225">
    <property type="entry name" value="HAMP"/>
    <property type="match status" value="1"/>
</dbReference>
<keyword evidence="6" id="KW-0808">Transferase</keyword>
<keyword evidence="13 14" id="KW-0472">Membrane</keyword>
<dbReference type="CDD" id="cd00082">
    <property type="entry name" value="HisKA"/>
    <property type="match status" value="1"/>
</dbReference>
<keyword evidence="5" id="KW-0597">Phosphoprotein</keyword>
<evidence type="ECO:0000313" key="18">
    <source>
        <dbReference type="Proteomes" id="UP001519272"/>
    </source>
</evidence>
<keyword evidence="8" id="KW-0547">Nucleotide-binding</keyword>
<gene>
    <name evidence="17" type="ORF">J2Z32_003977</name>
</gene>
<dbReference type="PRINTS" id="PR00344">
    <property type="entry name" value="BCTRLSENSOR"/>
</dbReference>
<name>A0ABS4FXM4_9BACL</name>
<dbReference type="SMART" id="SM00387">
    <property type="entry name" value="HATPase_c"/>
    <property type="match status" value="1"/>
</dbReference>
<protein>
    <recommendedName>
        <fullName evidence="3">histidine kinase</fullName>
        <ecNumber evidence="3">2.7.13.3</ecNumber>
    </recommendedName>
</protein>
<accession>A0ABS4FXM4</accession>
<feature type="transmembrane region" description="Helical" evidence="14">
    <location>
        <begin position="34"/>
        <end position="55"/>
    </location>
</feature>
<dbReference type="PANTHER" id="PTHR45528:SF1">
    <property type="entry name" value="SENSOR HISTIDINE KINASE CPXA"/>
    <property type="match status" value="1"/>
</dbReference>
<evidence type="ECO:0000256" key="2">
    <source>
        <dbReference type="ARBA" id="ARBA00004651"/>
    </source>
</evidence>